<keyword evidence="2" id="KW-1185">Reference proteome</keyword>
<dbReference type="RefSeq" id="XP_017306816.1">
    <property type="nucleotide sequence ID" value="XM_017451327.3"/>
</dbReference>
<dbReference type="CTD" id="5008"/>
<dbReference type="OrthoDB" id="8922642at2759"/>
<name>A0A2D0PN20_ICTPU</name>
<dbReference type="AlphaFoldDB" id="A0A2D0PN20"/>
<reference evidence="3" key="2">
    <citation type="submission" date="2025-08" db="UniProtKB">
        <authorList>
            <consortium name="RefSeq"/>
        </authorList>
    </citation>
    <scope>IDENTIFICATION</scope>
    <source>
        <tissue evidence="3">Blood</tissue>
    </source>
</reference>
<accession>A0A2D0PN20</accession>
<feature type="signal peptide" evidence="1">
    <location>
        <begin position="1"/>
        <end position="23"/>
    </location>
</feature>
<evidence type="ECO:0000313" key="2">
    <source>
        <dbReference type="Proteomes" id="UP000221080"/>
    </source>
</evidence>
<gene>
    <name evidence="3" type="primary">osm</name>
</gene>
<proteinExistence type="predicted"/>
<reference evidence="2" key="1">
    <citation type="journal article" date="2016" name="Nat. Commun.">
        <title>The channel catfish genome sequence provides insights into the evolution of scale formation in teleosts.</title>
        <authorList>
            <person name="Liu Z."/>
            <person name="Liu S."/>
            <person name="Yao J."/>
            <person name="Bao L."/>
            <person name="Zhang J."/>
            <person name="Li Y."/>
            <person name="Jiang C."/>
            <person name="Sun L."/>
            <person name="Wang R."/>
            <person name="Zhang Y."/>
            <person name="Zhou T."/>
            <person name="Zeng Q."/>
            <person name="Fu Q."/>
            <person name="Gao S."/>
            <person name="Li N."/>
            <person name="Koren S."/>
            <person name="Jiang Y."/>
            <person name="Zimin A."/>
            <person name="Xu P."/>
            <person name="Phillippy A.M."/>
            <person name="Geng X."/>
            <person name="Song L."/>
            <person name="Sun F."/>
            <person name="Li C."/>
            <person name="Wang X."/>
            <person name="Chen A."/>
            <person name="Jin Y."/>
            <person name="Yuan Z."/>
            <person name="Yang Y."/>
            <person name="Tan S."/>
            <person name="Peatman E."/>
            <person name="Lu J."/>
            <person name="Qin Z."/>
            <person name="Dunham R."/>
            <person name="Li Z."/>
            <person name="Sonstegard T."/>
            <person name="Feng J."/>
            <person name="Danzmann R.G."/>
            <person name="Schroeder S."/>
            <person name="Scheffler B."/>
            <person name="Duke M.V."/>
            <person name="Ballard L."/>
            <person name="Kucuktas H."/>
            <person name="Kaltenboeck L."/>
            <person name="Liu H."/>
            <person name="Armbruster J."/>
            <person name="Xie Y."/>
            <person name="Kirby M.L."/>
            <person name="Tian Y."/>
            <person name="Flanagan M.E."/>
            <person name="Mu W."/>
            <person name="Waldbieser G.C."/>
        </authorList>
    </citation>
    <scope>NUCLEOTIDE SEQUENCE [LARGE SCALE GENOMIC DNA]</scope>
    <source>
        <strain evidence="2">SDA103</strain>
    </source>
</reference>
<dbReference type="GeneID" id="108255387"/>
<organism evidence="2 3">
    <name type="scientific">Ictalurus punctatus</name>
    <name type="common">Channel catfish</name>
    <name type="synonym">Silurus punctatus</name>
    <dbReference type="NCBI Taxonomy" id="7998"/>
    <lineage>
        <taxon>Eukaryota</taxon>
        <taxon>Metazoa</taxon>
        <taxon>Chordata</taxon>
        <taxon>Craniata</taxon>
        <taxon>Vertebrata</taxon>
        <taxon>Euteleostomi</taxon>
        <taxon>Actinopterygii</taxon>
        <taxon>Neopterygii</taxon>
        <taxon>Teleostei</taxon>
        <taxon>Ostariophysi</taxon>
        <taxon>Siluriformes</taxon>
        <taxon>Ictaluridae</taxon>
        <taxon>Ictalurus</taxon>
    </lineage>
</organism>
<dbReference type="KEGG" id="ipu:108255387"/>
<evidence type="ECO:0000313" key="3">
    <source>
        <dbReference type="RefSeq" id="XP_017306816.1"/>
    </source>
</evidence>
<feature type="chain" id="PRO_5012045035" evidence="1">
    <location>
        <begin position="24"/>
        <end position="175"/>
    </location>
</feature>
<evidence type="ECO:0000256" key="1">
    <source>
        <dbReference type="SAM" id="SignalP"/>
    </source>
</evidence>
<sequence>MKSTAGIQTLCFVLSVNLCTLTAFPADLCRMEAILKRVKHELQKLQSGLDIHVKHNGEFIHHLMISKSLPTPQQYKSAACGLSYMEKALEEIEKHQKLIVNSEQIENLFKDVINRLKTHLPVYAHHTLGKCDNPPQLSWPESIFKAKQWTWNFLDSSDKFLQDLIHLLECHEANP</sequence>
<protein>
    <submittedName>
        <fullName evidence="3">Uncharacterized protein osm</fullName>
    </submittedName>
</protein>
<dbReference type="Proteomes" id="UP000221080">
    <property type="component" value="Chromosome 22"/>
</dbReference>
<keyword evidence="1" id="KW-0732">Signal</keyword>